<dbReference type="Pfam" id="PF08241">
    <property type="entry name" value="Methyltransf_11"/>
    <property type="match status" value="1"/>
</dbReference>
<dbReference type="CDD" id="cd02440">
    <property type="entry name" value="AdoMet_MTases"/>
    <property type="match status" value="1"/>
</dbReference>
<dbReference type="InterPro" id="IPR029063">
    <property type="entry name" value="SAM-dependent_MTases_sf"/>
</dbReference>
<reference evidence="2" key="2">
    <citation type="journal article" date="2014" name="ISME J.">
        <title>Microbial stratification in low pH oxic and suboxic macroscopic growths along an acid mine drainage.</title>
        <authorList>
            <person name="Mendez-Garcia C."/>
            <person name="Mesa V."/>
            <person name="Sprenger R.R."/>
            <person name="Richter M."/>
            <person name="Diez M.S."/>
            <person name="Solano J."/>
            <person name="Bargiela R."/>
            <person name="Golyshina O.V."/>
            <person name="Manteca A."/>
            <person name="Ramos J.L."/>
            <person name="Gallego J.R."/>
            <person name="Llorente I."/>
            <person name="Martins Dos Santos V.A."/>
            <person name="Jensen O.N."/>
            <person name="Pelaez A.I."/>
            <person name="Sanchez J."/>
            <person name="Ferrer M."/>
        </authorList>
    </citation>
    <scope>NUCLEOTIDE SEQUENCE</scope>
</reference>
<dbReference type="InterPro" id="IPR013216">
    <property type="entry name" value="Methyltransf_11"/>
</dbReference>
<feature type="domain" description="Methyltransferase type 11" evidence="1">
    <location>
        <begin position="37"/>
        <end position="109"/>
    </location>
</feature>
<dbReference type="Gene3D" id="3.40.50.150">
    <property type="entry name" value="Vaccinia Virus protein VP39"/>
    <property type="match status" value="1"/>
</dbReference>
<keyword evidence="2" id="KW-0808">Transferase</keyword>
<evidence type="ECO:0000259" key="1">
    <source>
        <dbReference type="Pfam" id="PF08241"/>
    </source>
</evidence>
<dbReference type="AlphaFoldDB" id="T1AM86"/>
<dbReference type="EC" id="2.1.1.-" evidence="2"/>
<dbReference type="GO" id="GO:0008757">
    <property type="term" value="F:S-adenosylmethionine-dependent methyltransferase activity"/>
    <property type="evidence" value="ECO:0007669"/>
    <property type="project" value="InterPro"/>
</dbReference>
<comment type="caution">
    <text evidence="2">The sequence shown here is derived from an EMBL/GenBank/DDBJ whole genome shotgun (WGS) entry which is preliminary data.</text>
</comment>
<sequence>MEIHDFDFEAMAGMRSISFDEDSLMEFLGAGELSSVLDLGAGDGFFAKMFANRGAQVTAVDINDKYFAEMNGLGIATEKEDICKFRKGMYDMVFMANVLHDLECKEIAASNISIMSKRYFAAIEFKNDTPFGPPKYIRISPDEVSELFKTAGFKLARQKELKYHYVMLFRKA</sequence>
<dbReference type="GO" id="GO:0032259">
    <property type="term" value="P:methylation"/>
    <property type="evidence" value="ECO:0007669"/>
    <property type="project" value="UniProtKB-KW"/>
</dbReference>
<organism evidence="2">
    <name type="scientific">mine drainage metagenome</name>
    <dbReference type="NCBI Taxonomy" id="410659"/>
    <lineage>
        <taxon>unclassified sequences</taxon>
        <taxon>metagenomes</taxon>
        <taxon>ecological metagenomes</taxon>
    </lineage>
</organism>
<name>T1AM86_9ZZZZ</name>
<proteinExistence type="predicted"/>
<evidence type="ECO:0000313" key="2">
    <source>
        <dbReference type="EMBL" id="EQD58492.1"/>
    </source>
</evidence>
<gene>
    <name evidence="2" type="ORF">B2A_04346</name>
</gene>
<keyword evidence="2" id="KW-0489">Methyltransferase</keyword>
<accession>T1AM86</accession>
<dbReference type="EMBL" id="AUZZ01002908">
    <property type="protein sequence ID" value="EQD58492.1"/>
    <property type="molecule type" value="Genomic_DNA"/>
</dbReference>
<protein>
    <submittedName>
        <fullName evidence="2">Methyltransferase type 11</fullName>
        <ecNumber evidence="2">2.1.1.-</ecNumber>
    </submittedName>
</protein>
<reference evidence="2" key="1">
    <citation type="submission" date="2013-08" db="EMBL/GenBank/DDBJ databases">
        <authorList>
            <person name="Mendez C."/>
            <person name="Richter M."/>
            <person name="Ferrer M."/>
            <person name="Sanchez J."/>
        </authorList>
    </citation>
    <scope>NUCLEOTIDE SEQUENCE</scope>
</reference>
<dbReference type="SUPFAM" id="SSF53335">
    <property type="entry name" value="S-adenosyl-L-methionine-dependent methyltransferases"/>
    <property type="match status" value="1"/>
</dbReference>